<dbReference type="Pfam" id="PF17236">
    <property type="entry name" value="SU10_MCP"/>
    <property type="match status" value="1"/>
</dbReference>
<protein>
    <submittedName>
        <fullName evidence="1">Putative major capsid protein</fullName>
    </submittedName>
</protein>
<name>A0A6M3Y0V0_9ZZZZ</name>
<dbReference type="InterPro" id="IPR035198">
    <property type="entry name" value="SU10_MCP"/>
</dbReference>
<accession>A0A6M3Y0V0</accession>
<reference evidence="1" key="1">
    <citation type="submission" date="2020-03" db="EMBL/GenBank/DDBJ databases">
        <title>The deep terrestrial virosphere.</title>
        <authorList>
            <person name="Holmfeldt K."/>
            <person name="Nilsson E."/>
            <person name="Simone D."/>
            <person name="Lopez-Fernandez M."/>
            <person name="Wu X."/>
            <person name="de Brujin I."/>
            <person name="Lundin D."/>
            <person name="Andersson A."/>
            <person name="Bertilsson S."/>
            <person name="Dopson M."/>
        </authorList>
    </citation>
    <scope>NUCLEOTIDE SEQUENCE</scope>
    <source>
        <strain evidence="1">TM448B03525</strain>
    </source>
</reference>
<sequence>MSNTLYYESDFGVVKVYATRFLVSDTAATFPTSYEDVLILDKEMWSVATLQPLKTEKLAKTGLSTKIQMSTEYTLVSRQEKASAWLKNMAVSP</sequence>
<gene>
    <name evidence="1" type="ORF">TM448B03525_0007</name>
</gene>
<dbReference type="AlphaFoldDB" id="A0A6M3Y0V0"/>
<proteinExistence type="predicted"/>
<organism evidence="1">
    <name type="scientific">viral metagenome</name>
    <dbReference type="NCBI Taxonomy" id="1070528"/>
    <lineage>
        <taxon>unclassified sequences</taxon>
        <taxon>metagenomes</taxon>
        <taxon>organismal metagenomes</taxon>
    </lineage>
</organism>
<evidence type="ECO:0000313" key="1">
    <source>
        <dbReference type="EMBL" id="QJI02674.1"/>
    </source>
</evidence>
<dbReference type="EMBL" id="MT145021">
    <property type="protein sequence ID" value="QJI02674.1"/>
    <property type="molecule type" value="Genomic_DNA"/>
</dbReference>